<evidence type="ECO:0000256" key="4">
    <source>
        <dbReference type="ARBA" id="ARBA00022884"/>
    </source>
</evidence>
<dbReference type="InterPro" id="IPR008847">
    <property type="entry name" value="Suf"/>
</dbReference>
<accession>A0A2S2QIL8</accession>
<evidence type="ECO:0000256" key="3">
    <source>
        <dbReference type="ARBA" id="ARBA00022737"/>
    </source>
</evidence>
<dbReference type="RefSeq" id="XP_025423964.1">
    <property type="nucleotide sequence ID" value="XM_025568179.1"/>
</dbReference>
<dbReference type="GO" id="GO:0005634">
    <property type="term" value="C:nucleus"/>
    <property type="evidence" value="ECO:0007669"/>
    <property type="project" value="UniProtKB-SubCell"/>
</dbReference>
<gene>
    <name evidence="10" type="primary">SART3_0</name>
    <name evidence="12" type="synonym">LOC112693204</name>
    <name evidence="10" type="ORF">g.49087</name>
</gene>
<proteinExistence type="predicted"/>
<dbReference type="SUPFAM" id="SSF48452">
    <property type="entry name" value="TPR-like"/>
    <property type="match status" value="1"/>
</dbReference>
<name>A0A2S2QIL8_9HEMI</name>
<dbReference type="AlphaFoldDB" id="A0A2S2QIL8"/>
<dbReference type="PANTHER" id="PTHR17204:SF25">
    <property type="entry name" value="RRM DOMAIN-CONTAINING PROTEIN"/>
    <property type="match status" value="1"/>
</dbReference>
<feature type="compositionally biased region" description="Basic and acidic residues" evidence="8">
    <location>
        <begin position="531"/>
        <end position="547"/>
    </location>
</feature>
<dbReference type="GO" id="GO:0003723">
    <property type="term" value="F:RNA binding"/>
    <property type="evidence" value="ECO:0007669"/>
    <property type="project" value="UniProtKB-UniRule"/>
</dbReference>
<evidence type="ECO:0000256" key="7">
    <source>
        <dbReference type="PROSITE-ProRule" id="PRU00176"/>
    </source>
</evidence>
<feature type="domain" description="RRM" evidence="9">
    <location>
        <begin position="611"/>
        <end position="686"/>
    </location>
</feature>
<dbReference type="PANTHER" id="PTHR17204">
    <property type="entry name" value="PRE-MRNA PROCESSING PROTEIN PRP39-RELATED"/>
    <property type="match status" value="1"/>
</dbReference>
<reference evidence="10" key="1">
    <citation type="submission" date="2018-04" db="EMBL/GenBank/DDBJ databases">
        <title>Transcriptome assembly of Sipha flava.</title>
        <authorList>
            <person name="Scully E.D."/>
            <person name="Geib S.M."/>
            <person name="Palmer N.A."/>
            <person name="Koch K."/>
            <person name="Bradshaw J."/>
            <person name="Heng-Moss T."/>
            <person name="Sarath G."/>
        </authorList>
    </citation>
    <scope>NUCLEOTIDE SEQUENCE</scope>
</reference>
<dbReference type="InterPro" id="IPR034218">
    <property type="entry name" value="SART3_RRM2"/>
</dbReference>
<protein>
    <submittedName>
        <fullName evidence="10 12">Squamous cell carcinoma antigen recognized by T-cells 3</fullName>
    </submittedName>
</protein>
<comment type="subcellular location">
    <subcellularLocation>
        <location evidence="1">Nucleus</location>
    </subcellularLocation>
</comment>
<keyword evidence="2" id="KW-0507">mRNA processing</keyword>
<dbReference type="SMART" id="SM00360">
    <property type="entry name" value="RRM"/>
    <property type="match status" value="2"/>
</dbReference>
<dbReference type="OrthoDB" id="360390at2759"/>
<evidence type="ECO:0000256" key="1">
    <source>
        <dbReference type="ARBA" id="ARBA00004123"/>
    </source>
</evidence>
<feature type="region of interest" description="Disordered" evidence="8">
    <location>
        <begin position="531"/>
        <end position="565"/>
    </location>
</feature>
<evidence type="ECO:0000256" key="2">
    <source>
        <dbReference type="ARBA" id="ARBA00022664"/>
    </source>
</evidence>
<dbReference type="GO" id="GO:0008380">
    <property type="term" value="P:RNA splicing"/>
    <property type="evidence" value="ECO:0007669"/>
    <property type="project" value="UniProtKB-KW"/>
</dbReference>
<keyword evidence="11" id="KW-1185">Reference proteome</keyword>
<keyword evidence="6" id="KW-0539">Nucleus</keyword>
<keyword evidence="4 7" id="KW-0694">RNA-binding</keyword>
<keyword evidence="3" id="KW-0677">Repeat</keyword>
<evidence type="ECO:0000313" key="10">
    <source>
        <dbReference type="EMBL" id="MBY77543.1"/>
    </source>
</evidence>
<dbReference type="Proteomes" id="UP000694846">
    <property type="component" value="Unplaced"/>
</dbReference>
<dbReference type="Pfam" id="PF05843">
    <property type="entry name" value="Suf"/>
    <property type="match status" value="2"/>
</dbReference>
<feature type="compositionally biased region" description="Polar residues" evidence="8">
    <location>
        <begin position="555"/>
        <end position="565"/>
    </location>
</feature>
<dbReference type="PROSITE" id="PS50102">
    <property type="entry name" value="RRM"/>
    <property type="match status" value="2"/>
</dbReference>
<feature type="domain" description="RRM" evidence="9">
    <location>
        <begin position="704"/>
        <end position="781"/>
    </location>
</feature>
<dbReference type="GO" id="GO:0006397">
    <property type="term" value="P:mRNA processing"/>
    <property type="evidence" value="ECO:0007669"/>
    <property type="project" value="UniProtKB-KW"/>
</dbReference>
<dbReference type="InterPro" id="IPR003107">
    <property type="entry name" value="HAT"/>
</dbReference>
<organism evidence="10">
    <name type="scientific">Sipha flava</name>
    <name type="common">yellow sugarcane aphid</name>
    <dbReference type="NCBI Taxonomy" id="143950"/>
    <lineage>
        <taxon>Eukaryota</taxon>
        <taxon>Metazoa</taxon>
        <taxon>Ecdysozoa</taxon>
        <taxon>Arthropoda</taxon>
        <taxon>Hexapoda</taxon>
        <taxon>Insecta</taxon>
        <taxon>Pterygota</taxon>
        <taxon>Neoptera</taxon>
        <taxon>Paraneoptera</taxon>
        <taxon>Hemiptera</taxon>
        <taxon>Sternorrhyncha</taxon>
        <taxon>Aphidomorpha</taxon>
        <taxon>Aphidoidea</taxon>
        <taxon>Aphididae</taxon>
        <taxon>Sipha</taxon>
    </lineage>
</organism>
<evidence type="ECO:0000256" key="5">
    <source>
        <dbReference type="ARBA" id="ARBA00023187"/>
    </source>
</evidence>
<dbReference type="Gene3D" id="3.30.70.330">
    <property type="match status" value="2"/>
</dbReference>
<dbReference type="InterPro" id="IPR011990">
    <property type="entry name" value="TPR-like_helical_dom_sf"/>
</dbReference>
<dbReference type="Gene3D" id="1.25.40.10">
    <property type="entry name" value="Tetratricopeptide repeat domain"/>
    <property type="match status" value="2"/>
</dbReference>
<sequence length="857" mass="99416">MDVDSDCTISSSDSDDDNLENIRQVHLKEKIEVLEDAVKNSPSDYQAHVELIKTLRSIHDLDKLRIARERLNEKYPLSADLWIDWIKDEISIATTDEEKQNVIKLCEKAVKDYLSIDLWLEYVQFKIGCMSDTTGTDTIRELMERALTAGGLHVPNGNVLFEVYNEFEKLILLSLKESTDEKSINDQKRRINNLYRRQLSVPLFDMENTYTEYKQWLASENIEIEKSVEDTYKKALNKLQKIQIFEDRLLSLEVKDRLDSYVEYIQWEKNPKEGGNKPTRIICLYERAIADLPLIHTLWVDYIDYIAVTIKEADYILETCKRSVANCSWSADLWTTYLIQAETYNQSHEKITEIMEKAISSWFSSSAEYRSLYLSYIFYLRRRLNNENAETKLKQIQDIRLMLEQAQKFLLESFGHSGDPNCELLLWWTDFEAIITGDMERVRTMWNEILSAGLNQYSSYWMKYINVEIQFGDQKHVRKIFARALMTNTDSPETIGSEWIRYETLYGDLNSLLNCKEKYKIKMKQVQEIQDKEQKTDNKMGNKEKEAKKRKWNETEQISNNDKSNGNFKVPFAKKDVGQESEASPIKKLRTTEINLDKGGRHMEIEGKEYRSVFVSNLDFAVTELEVKDALSSIGHCEVLLVRDFKGRSKGFGYVLFEKPEMVPEALKKDRELVNNRPMFVSKCEPDKQSRESGLRFPTKLEKNKLFVKGLPFNYTKIDIENIFKPYGTLKDVRVVTFRNGHSKGLAYIDYEDEISAAKALLKTDNMVIQDRTISVALSQPPERRNPSESKSYLPVAKFKSQASTSSLVQRDHARTKLSFTPSVLQKKSDKSVSTTLGGDTAALTNDDFRKMLFGGK</sequence>
<keyword evidence="5" id="KW-0508">mRNA splicing</keyword>
<dbReference type="CDD" id="cd12392">
    <property type="entry name" value="RRM2_SART3"/>
    <property type="match status" value="1"/>
</dbReference>
<dbReference type="InterPro" id="IPR012677">
    <property type="entry name" value="Nucleotide-bd_a/b_plait_sf"/>
</dbReference>
<dbReference type="SUPFAM" id="SSF54928">
    <property type="entry name" value="RNA-binding domain, RBD"/>
    <property type="match status" value="2"/>
</dbReference>
<evidence type="ECO:0000313" key="11">
    <source>
        <dbReference type="Proteomes" id="UP000694846"/>
    </source>
</evidence>
<dbReference type="InterPro" id="IPR000504">
    <property type="entry name" value="RRM_dom"/>
</dbReference>
<dbReference type="Pfam" id="PF00076">
    <property type="entry name" value="RRM_1"/>
    <property type="match status" value="2"/>
</dbReference>
<evidence type="ECO:0000259" key="9">
    <source>
        <dbReference type="PROSITE" id="PS50102"/>
    </source>
</evidence>
<dbReference type="InterPro" id="IPR035979">
    <property type="entry name" value="RBD_domain_sf"/>
</dbReference>
<evidence type="ECO:0000256" key="8">
    <source>
        <dbReference type="SAM" id="MobiDB-lite"/>
    </source>
</evidence>
<dbReference type="EMBL" id="GGMS01008340">
    <property type="protein sequence ID" value="MBY77543.1"/>
    <property type="molecule type" value="Transcribed_RNA"/>
</dbReference>
<dbReference type="SMART" id="SM00386">
    <property type="entry name" value="HAT"/>
    <property type="match status" value="6"/>
</dbReference>
<reference evidence="12" key="2">
    <citation type="submission" date="2025-04" db="UniProtKB">
        <authorList>
            <consortium name="RefSeq"/>
        </authorList>
    </citation>
    <scope>IDENTIFICATION</scope>
    <source>
        <tissue evidence="12">Whole body</tissue>
    </source>
</reference>
<evidence type="ECO:0000313" key="12">
    <source>
        <dbReference type="RefSeq" id="XP_025423964.1"/>
    </source>
</evidence>
<evidence type="ECO:0000256" key="6">
    <source>
        <dbReference type="ARBA" id="ARBA00023242"/>
    </source>
</evidence>